<evidence type="ECO:0000313" key="3">
    <source>
        <dbReference type="Proteomes" id="UP001203297"/>
    </source>
</evidence>
<proteinExistence type="predicted"/>
<dbReference type="AlphaFoldDB" id="A0AAD4QML9"/>
<accession>A0AAD4QML9</accession>
<evidence type="ECO:0000313" key="2">
    <source>
        <dbReference type="EMBL" id="KAI0304355.1"/>
    </source>
</evidence>
<name>A0AAD4QML9_9AGAM</name>
<protein>
    <submittedName>
        <fullName evidence="2">Uncharacterized protein</fullName>
    </submittedName>
</protein>
<feature type="compositionally biased region" description="Polar residues" evidence="1">
    <location>
        <begin position="1"/>
        <end position="14"/>
    </location>
</feature>
<organism evidence="2 3">
    <name type="scientific">Multifurca ochricompacta</name>
    <dbReference type="NCBI Taxonomy" id="376703"/>
    <lineage>
        <taxon>Eukaryota</taxon>
        <taxon>Fungi</taxon>
        <taxon>Dikarya</taxon>
        <taxon>Basidiomycota</taxon>
        <taxon>Agaricomycotina</taxon>
        <taxon>Agaricomycetes</taxon>
        <taxon>Russulales</taxon>
        <taxon>Russulaceae</taxon>
        <taxon>Multifurca</taxon>
    </lineage>
</organism>
<dbReference type="EMBL" id="WTXG01000007">
    <property type="protein sequence ID" value="KAI0304355.1"/>
    <property type="molecule type" value="Genomic_DNA"/>
</dbReference>
<feature type="region of interest" description="Disordered" evidence="1">
    <location>
        <begin position="1"/>
        <end position="24"/>
    </location>
</feature>
<keyword evidence="3" id="KW-1185">Reference proteome</keyword>
<dbReference type="Proteomes" id="UP001203297">
    <property type="component" value="Unassembled WGS sequence"/>
</dbReference>
<reference evidence="2" key="1">
    <citation type="journal article" date="2022" name="New Phytol.">
        <title>Evolutionary transition to the ectomycorrhizal habit in the genomes of a hyperdiverse lineage of mushroom-forming fungi.</title>
        <authorList>
            <person name="Looney B."/>
            <person name="Miyauchi S."/>
            <person name="Morin E."/>
            <person name="Drula E."/>
            <person name="Courty P.E."/>
            <person name="Kohler A."/>
            <person name="Kuo A."/>
            <person name="LaButti K."/>
            <person name="Pangilinan J."/>
            <person name="Lipzen A."/>
            <person name="Riley R."/>
            <person name="Andreopoulos W."/>
            <person name="He G."/>
            <person name="Johnson J."/>
            <person name="Nolan M."/>
            <person name="Tritt A."/>
            <person name="Barry K.W."/>
            <person name="Grigoriev I.V."/>
            <person name="Nagy L.G."/>
            <person name="Hibbett D."/>
            <person name="Henrissat B."/>
            <person name="Matheny P.B."/>
            <person name="Labbe J."/>
            <person name="Martin F.M."/>
        </authorList>
    </citation>
    <scope>NUCLEOTIDE SEQUENCE</scope>
    <source>
        <strain evidence="2">BPL690</strain>
    </source>
</reference>
<comment type="caution">
    <text evidence="2">The sequence shown here is derived from an EMBL/GenBank/DDBJ whole genome shotgun (WGS) entry which is preliminary data.</text>
</comment>
<gene>
    <name evidence="2" type="ORF">B0F90DRAFT_1704844</name>
</gene>
<evidence type="ECO:0000256" key="1">
    <source>
        <dbReference type="SAM" id="MobiDB-lite"/>
    </source>
</evidence>
<sequence length="67" mass="7632">MMTSAQTARIFNETSGDRDTPGPIVRVNPSEISMGFGLIKSVPGRWTDSRKKLIKTQLRLDKHYLKR</sequence>